<dbReference type="OrthoDB" id="9971831at2"/>
<organism evidence="1 2">
    <name type="scientific">Asanoa ferruginea</name>
    <dbReference type="NCBI Taxonomy" id="53367"/>
    <lineage>
        <taxon>Bacteria</taxon>
        <taxon>Bacillati</taxon>
        <taxon>Actinomycetota</taxon>
        <taxon>Actinomycetes</taxon>
        <taxon>Micromonosporales</taxon>
        <taxon>Micromonosporaceae</taxon>
        <taxon>Asanoa</taxon>
    </lineage>
</organism>
<gene>
    <name evidence="1" type="ORF">DFJ67_6977</name>
</gene>
<dbReference type="AlphaFoldDB" id="A0A3D9ZU42"/>
<protein>
    <submittedName>
        <fullName evidence="1">Uncharacterized protein</fullName>
    </submittedName>
</protein>
<evidence type="ECO:0000313" key="1">
    <source>
        <dbReference type="EMBL" id="REG00917.1"/>
    </source>
</evidence>
<dbReference type="RefSeq" id="WP_116072794.1">
    <property type="nucleotide sequence ID" value="NZ_BONB01000010.1"/>
</dbReference>
<reference evidence="1 2" key="1">
    <citation type="submission" date="2018-08" db="EMBL/GenBank/DDBJ databases">
        <title>Sequencing the genomes of 1000 actinobacteria strains.</title>
        <authorList>
            <person name="Klenk H.-P."/>
        </authorList>
    </citation>
    <scope>NUCLEOTIDE SEQUENCE [LARGE SCALE GENOMIC DNA]</scope>
    <source>
        <strain evidence="1 2">DSM 44099</strain>
    </source>
</reference>
<sequence>MNAAGPDTTANDHNLAGAFTCAPADNPGALGLTDHPIRVGDLRLAGRAATIWADRPARNLVRIMLVDEGSRACGDALAQDGTRTIAVPETWPPPIRAAAIQLLHTLLDRMAAGPPVLGDENVPARTPNP</sequence>
<accession>A0A3D9ZU42</accession>
<dbReference type="EMBL" id="QUMQ01000001">
    <property type="protein sequence ID" value="REG00917.1"/>
    <property type="molecule type" value="Genomic_DNA"/>
</dbReference>
<name>A0A3D9ZU42_9ACTN</name>
<dbReference type="Proteomes" id="UP000256913">
    <property type="component" value="Unassembled WGS sequence"/>
</dbReference>
<keyword evidence="2" id="KW-1185">Reference proteome</keyword>
<evidence type="ECO:0000313" key="2">
    <source>
        <dbReference type="Proteomes" id="UP000256913"/>
    </source>
</evidence>
<comment type="caution">
    <text evidence="1">The sequence shown here is derived from an EMBL/GenBank/DDBJ whole genome shotgun (WGS) entry which is preliminary data.</text>
</comment>
<proteinExistence type="predicted"/>